<dbReference type="Proteomes" id="UP000053467">
    <property type="component" value="Unassembled WGS sequence"/>
</dbReference>
<protein>
    <submittedName>
        <fullName evidence="2">Pyruvate phosphate dikinase, PEP/pyruvate binding domain protein</fullName>
    </submittedName>
</protein>
<dbReference type="EMBL" id="LGGX01000044">
    <property type="protein sequence ID" value="KUK85756.1"/>
    <property type="molecule type" value="Genomic_DNA"/>
</dbReference>
<accession>A0A101HZ17</accession>
<dbReference type="InterPro" id="IPR036637">
    <property type="entry name" value="Phosphohistidine_dom_sf"/>
</dbReference>
<organism evidence="2 3">
    <name type="scientific">candidate division TA06 bacterium 34_109</name>
    <dbReference type="NCBI Taxonomy" id="1635277"/>
    <lineage>
        <taxon>Bacteria</taxon>
        <taxon>Bacteria division TA06</taxon>
    </lineage>
</organism>
<dbReference type="PANTHER" id="PTHR22931:SF9">
    <property type="entry name" value="PYRUVATE, PHOSPHATE DIKINASE 1, CHLOROPLASTIC"/>
    <property type="match status" value="1"/>
</dbReference>
<keyword evidence="2" id="KW-0418">Kinase</keyword>
<proteinExistence type="predicted"/>
<keyword evidence="2" id="KW-0670">Pyruvate</keyword>
<dbReference type="InterPro" id="IPR010121">
    <property type="entry name" value="Pyruvate_phosphate_dikinase"/>
</dbReference>
<dbReference type="InterPro" id="IPR008279">
    <property type="entry name" value="PEP-util_enz_mobile_dom"/>
</dbReference>
<evidence type="ECO:0000313" key="3">
    <source>
        <dbReference type="Proteomes" id="UP000053467"/>
    </source>
</evidence>
<sequence>MLIARGGVTSHAAVTTAQLGKICVVNCKHLIVLEGEKTCTINNNEFKTGDKIAIDAYLGNIYKGNHAIELEQISYIE</sequence>
<name>A0A101HZ17_UNCT6</name>
<dbReference type="SUPFAM" id="SSF52009">
    <property type="entry name" value="Phosphohistidine domain"/>
    <property type="match status" value="1"/>
</dbReference>
<feature type="domain" description="PEP-utilising enzyme mobile" evidence="1">
    <location>
        <begin position="2"/>
        <end position="58"/>
    </location>
</feature>
<evidence type="ECO:0000259" key="1">
    <source>
        <dbReference type="Pfam" id="PF00391"/>
    </source>
</evidence>
<gene>
    <name evidence="2" type="ORF">XE03_1910</name>
</gene>
<dbReference type="PANTHER" id="PTHR22931">
    <property type="entry name" value="PHOSPHOENOLPYRUVATE DIKINASE-RELATED"/>
    <property type="match status" value="1"/>
</dbReference>
<comment type="caution">
    <text evidence="2">The sequence shown here is derived from an EMBL/GenBank/DDBJ whole genome shotgun (WGS) entry which is preliminary data.</text>
</comment>
<keyword evidence="2" id="KW-0808">Transferase</keyword>
<dbReference type="GO" id="GO:0016301">
    <property type="term" value="F:kinase activity"/>
    <property type="evidence" value="ECO:0007669"/>
    <property type="project" value="UniProtKB-KW"/>
</dbReference>
<reference evidence="3" key="1">
    <citation type="journal article" date="2015" name="MBio">
        <title>Genome-Resolved Metagenomic Analysis Reveals Roles for Candidate Phyla and Other Microbial Community Members in Biogeochemical Transformations in Oil Reservoirs.</title>
        <authorList>
            <person name="Hu P."/>
            <person name="Tom L."/>
            <person name="Singh A."/>
            <person name="Thomas B.C."/>
            <person name="Baker B.J."/>
            <person name="Piceno Y.M."/>
            <person name="Andersen G.L."/>
            <person name="Banfield J.F."/>
        </authorList>
    </citation>
    <scope>NUCLEOTIDE SEQUENCE [LARGE SCALE GENOMIC DNA]</scope>
</reference>
<dbReference type="AlphaFoldDB" id="A0A101HZ17"/>
<dbReference type="Gene3D" id="3.50.30.10">
    <property type="entry name" value="Phosphohistidine domain"/>
    <property type="match status" value="1"/>
</dbReference>
<dbReference type="GO" id="GO:0050242">
    <property type="term" value="F:pyruvate, phosphate dikinase activity"/>
    <property type="evidence" value="ECO:0007669"/>
    <property type="project" value="InterPro"/>
</dbReference>
<evidence type="ECO:0000313" key="2">
    <source>
        <dbReference type="EMBL" id="KUK85756.1"/>
    </source>
</evidence>
<dbReference type="Pfam" id="PF00391">
    <property type="entry name" value="PEP-utilizers"/>
    <property type="match status" value="1"/>
</dbReference>